<evidence type="ECO:0000256" key="1">
    <source>
        <dbReference type="SAM" id="Phobius"/>
    </source>
</evidence>
<evidence type="ECO:0000313" key="2">
    <source>
        <dbReference type="EMBL" id="OCL10072.1"/>
    </source>
</evidence>
<dbReference type="AlphaFoldDB" id="A0A8E2F3V8"/>
<evidence type="ECO:0000313" key="3">
    <source>
        <dbReference type="Proteomes" id="UP000250140"/>
    </source>
</evidence>
<protein>
    <submittedName>
        <fullName evidence="2">Uncharacterized protein</fullName>
    </submittedName>
</protein>
<gene>
    <name evidence="2" type="ORF">AOQ84DRAFT_353719</name>
</gene>
<name>A0A8E2F3V8_9PEZI</name>
<accession>A0A8E2F3V8</accession>
<dbReference type="EMBL" id="KV749312">
    <property type="protein sequence ID" value="OCL10072.1"/>
    <property type="molecule type" value="Genomic_DNA"/>
</dbReference>
<reference evidence="2 3" key="1">
    <citation type="journal article" date="2016" name="Nat. Commun.">
        <title>Ectomycorrhizal ecology is imprinted in the genome of the dominant symbiotic fungus Cenococcum geophilum.</title>
        <authorList>
            <consortium name="DOE Joint Genome Institute"/>
            <person name="Peter M."/>
            <person name="Kohler A."/>
            <person name="Ohm R.A."/>
            <person name="Kuo A."/>
            <person name="Krutzmann J."/>
            <person name="Morin E."/>
            <person name="Arend M."/>
            <person name="Barry K.W."/>
            <person name="Binder M."/>
            <person name="Choi C."/>
            <person name="Clum A."/>
            <person name="Copeland A."/>
            <person name="Grisel N."/>
            <person name="Haridas S."/>
            <person name="Kipfer T."/>
            <person name="LaButti K."/>
            <person name="Lindquist E."/>
            <person name="Lipzen A."/>
            <person name="Maire R."/>
            <person name="Meier B."/>
            <person name="Mihaltcheva S."/>
            <person name="Molinier V."/>
            <person name="Murat C."/>
            <person name="Poggeler S."/>
            <person name="Quandt C.A."/>
            <person name="Sperisen C."/>
            <person name="Tritt A."/>
            <person name="Tisserant E."/>
            <person name="Crous P.W."/>
            <person name="Henrissat B."/>
            <person name="Nehls U."/>
            <person name="Egli S."/>
            <person name="Spatafora J.W."/>
            <person name="Grigoriev I.V."/>
            <person name="Martin F.M."/>
        </authorList>
    </citation>
    <scope>NUCLEOTIDE SEQUENCE [LARGE SCALE GENOMIC DNA]</scope>
    <source>
        <strain evidence="2 3">CBS 207.34</strain>
    </source>
</reference>
<dbReference type="Proteomes" id="UP000250140">
    <property type="component" value="Unassembled WGS sequence"/>
</dbReference>
<keyword evidence="3" id="KW-1185">Reference proteome</keyword>
<keyword evidence="1" id="KW-1133">Transmembrane helix</keyword>
<keyword evidence="1" id="KW-0472">Membrane</keyword>
<sequence>MAFRTESNIDSVSVACEAAHYLIFPILGFFSVFFLAGAFSRVRVWISAIKMVLQLLGISIPGSHYH</sequence>
<organism evidence="2 3">
    <name type="scientific">Glonium stellatum</name>
    <dbReference type="NCBI Taxonomy" id="574774"/>
    <lineage>
        <taxon>Eukaryota</taxon>
        <taxon>Fungi</taxon>
        <taxon>Dikarya</taxon>
        <taxon>Ascomycota</taxon>
        <taxon>Pezizomycotina</taxon>
        <taxon>Dothideomycetes</taxon>
        <taxon>Pleosporomycetidae</taxon>
        <taxon>Gloniales</taxon>
        <taxon>Gloniaceae</taxon>
        <taxon>Glonium</taxon>
    </lineage>
</organism>
<keyword evidence="1" id="KW-0812">Transmembrane</keyword>
<feature type="transmembrane region" description="Helical" evidence="1">
    <location>
        <begin position="20"/>
        <end position="40"/>
    </location>
</feature>
<proteinExistence type="predicted"/>